<comment type="caution">
    <text evidence="2">The sequence shown here is derived from an EMBL/GenBank/DDBJ whole genome shotgun (WGS) entry which is preliminary data.</text>
</comment>
<dbReference type="SUPFAM" id="SSF53067">
    <property type="entry name" value="Actin-like ATPase domain"/>
    <property type="match status" value="2"/>
</dbReference>
<dbReference type="AlphaFoldDB" id="A0A8I0AKC2"/>
<dbReference type="Pfam" id="PF17989">
    <property type="entry name" value="ALP_N"/>
    <property type="match status" value="1"/>
</dbReference>
<dbReference type="Proteomes" id="UP000615234">
    <property type="component" value="Unassembled WGS sequence"/>
</dbReference>
<dbReference type="Gene3D" id="3.30.420.40">
    <property type="match status" value="2"/>
</dbReference>
<keyword evidence="3" id="KW-1185">Reference proteome</keyword>
<evidence type="ECO:0000313" key="3">
    <source>
        <dbReference type="Proteomes" id="UP000615234"/>
    </source>
</evidence>
<proteinExistence type="predicted"/>
<gene>
    <name evidence="2" type="ORF">H8S09_09415</name>
</gene>
<name>A0A8I0AKC2_9FIRM</name>
<organism evidence="2 3">
    <name type="scientific">Coprococcus hominis</name>
    <name type="common">ex Liu et al. 2022</name>
    <dbReference type="NCBI Taxonomy" id="2763039"/>
    <lineage>
        <taxon>Bacteria</taxon>
        <taxon>Bacillati</taxon>
        <taxon>Bacillota</taxon>
        <taxon>Clostridia</taxon>
        <taxon>Lachnospirales</taxon>
        <taxon>Lachnospiraceae</taxon>
        <taxon>Coprococcus</taxon>
    </lineage>
</organism>
<feature type="domain" description="Actin-like protein N-terminal" evidence="1">
    <location>
        <begin position="4"/>
        <end position="137"/>
    </location>
</feature>
<accession>A0A8I0AKC2</accession>
<evidence type="ECO:0000313" key="2">
    <source>
        <dbReference type="EMBL" id="MBC5663107.1"/>
    </source>
</evidence>
<dbReference type="InterPro" id="IPR040607">
    <property type="entry name" value="ALP_N"/>
</dbReference>
<protein>
    <submittedName>
        <fullName evidence="2">ParM/StbA family protein</fullName>
    </submittedName>
</protein>
<sequence length="299" mass="33587">MIIGIDHGYGFTKTSNSIFASGVAIFKEQPPVTANIVQYNNMYYQIGVAPDGLTTDKTANEDYYILTLAAIAEELKRCNIVSAHIILAVGIPLTRYGAEKEDFINYLSRNDTVSFGYEDKQYTIRIDPQIYVYPQGYAAIAPQLNKIKGTCYLADIGTGTTEILPISGDHKIDLKRAYTIQWGVSNCISMINEEMSREYQCELSTDQIIDIMLDRDIVIAEPVKKLVVEQIREWCAATFVLFHTKKVNYEITQTFCFGGGSGLLKRFSNDQPDMITYIDDIKANAKGYELLTKAIISKK</sequence>
<evidence type="ECO:0000259" key="1">
    <source>
        <dbReference type="Pfam" id="PF17989"/>
    </source>
</evidence>
<dbReference type="InterPro" id="IPR043129">
    <property type="entry name" value="ATPase_NBD"/>
</dbReference>
<dbReference type="RefSeq" id="WP_186847782.1">
    <property type="nucleotide sequence ID" value="NZ_JACOOX010000005.1"/>
</dbReference>
<dbReference type="EMBL" id="JACOOX010000005">
    <property type="protein sequence ID" value="MBC5663107.1"/>
    <property type="molecule type" value="Genomic_DNA"/>
</dbReference>
<reference evidence="2 3" key="1">
    <citation type="submission" date="2020-08" db="EMBL/GenBank/DDBJ databases">
        <title>Genome public.</title>
        <authorList>
            <person name="Liu C."/>
            <person name="Sun Q."/>
        </authorList>
    </citation>
    <scope>NUCLEOTIDE SEQUENCE [LARGE SCALE GENOMIC DNA]</scope>
    <source>
        <strain evidence="2 3">NSJ-10</strain>
    </source>
</reference>